<comment type="subcellular location">
    <subcellularLocation>
        <location evidence="1">Cell membrane</location>
        <topology evidence="1">Multi-pass membrane protein</topology>
    </subcellularLocation>
</comment>
<dbReference type="InterPro" id="IPR035906">
    <property type="entry name" value="MetI-like_sf"/>
</dbReference>
<keyword evidence="2" id="KW-0813">Transport</keyword>
<feature type="transmembrane region" description="Helical" evidence="7">
    <location>
        <begin position="183"/>
        <end position="205"/>
    </location>
</feature>
<keyword evidence="5 7" id="KW-1133">Transmembrane helix</keyword>
<feature type="transmembrane region" description="Helical" evidence="7">
    <location>
        <begin position="12"/>
        <end position="35"/>
    </location>
</feature>
<dbReference type="PANTHER" id="PTHR43744">
    <property type="entry name" value="ABC TRANSPORTER PERMEASE PROTEIN MG189-RELATED-RELATED"/>
    <property type="match status" value="1"/>
</dbReference>
<feature type="transmembrane region" description="Helical" evidence="7">
    <location>
        <begin position="111"/>
        <end position="130"/>
    </location>
</feature>
<dbReference type="GO" id="GO:0005886">
    <property type="term" value="C:plasma membrane"/>
    <property type="evidence" value="ECO:0007669"/>
    <property type="project" value="UniProtKB-SubCell"/>
</dbReference>
<dbReference type="Gene3D" id="1.10.3720.10">
    <property type="entry name" value="MetI-like"/>
    <property type="match status" value="1"/>
</dbReference>
<keyword evidence="6 7" id="KW-0472">Membrane</keyword>
<evidence type="ECO:0000256" key="6">
    <source>
        <dbReference type="ARBA" id="ARBA00023136"/>
    </source>
</evidence>
<evidence type="ECO:0000256" key="4">
    <source>
        <dbReference type="ARBA" id="ARBA00022692"/>
    </source>
</evidence>
<organism evidence="9">
    <name type="scientific">bioreactor metagenome</name>
    <dbReference type="NCBI Taxonomy" id="1076179"/>
    <lineage>
        <taxon>unclassified sequences</taxon>
        <taxon>metagenomes</taxon>
        <taxon>ecological metagenomes</taxon>
    </lineage>
</organism>
<keyword evidence="4 7" id="KW-0812">Transmembrane</keyword>
<dbReference type="InterPro" id="IPR000515">
    <property type="entry name" value="MetI-like"/>
</dbReference>
<evidence type="ECO:0000256" key="1">
    <source>
        <dbReference type="ARBA" id="ARBA00004651"/>
    </source>
</evidence>
<proteinExistence type="predicted"/>
<evidence type="ECO:0000256" key="5">
    <source>
        <dbReference type="ARBA" id="ARBA00022989"/>
    </source>
</evidence>
<feature type="transmembrane region" description="Helical" evidence="7">
    <location>
        <begin position="79"/>
        <end position="99"/>
    </location>
</feature>
<dbReference type="AlphaFoldDB" id="A0A645BBI2"/>
<accession>A0A645BBI2</accession>
<feature type="transmembrane region" description="Helical" evidence="7">
    <location>
        <begin position="142"/>
        <end position="162"/>
    </location>
</feature>
<dbReference type="CDD" id="cd06261">
    <property type="entry name" value="TM_PBP2"/>
    <property type="match status" value="1"/>
</dbReference>
<evidence type="ECO:0000259" key="8">
    <source>
        <dbReference type="PROSITE" id="PS50928"/>
    </source>
</evidence>
<evidence type="ECO:0000313" key="9">
    <source>
        <dbReference type="EMBL" id="MPM62021.1"/>
    </source>
</evidence>
<dbReference type="EMBL" id="VSSQ01018650">
    <property type="protein sequence ID" value="MPM62021.1"/>
    <property type="molecule type" value="Genomic_DNA"/>
</dbReference>
<gene>
    <name evidence="9" type="primary">araQ_75</name>
    <name evidence="9" type="ORF">SDC9_108886</name>
</gene>
<reference evidence="9" key="1">
    <citation type="submission" date="2019-08" db="EMBL/GenBank/DDBJ databases">
        <authorList>
            <person name="Kucharzyk K."/>
            <person name="Murdoch R.W."/>
            <person name="Higgins S."/>
            <person name="Loffler F."/>
        </authorList>
    </citation>
    <scope>NUCLEOTIDE SEQUENCE</scope>
</reference>
<evidence type="ECO:0000256" key="7">
    <source>
        <dbReference type="SAM" id="Phobius"/>
    </source>
</evidence>
<keyword evidence="3" id="KW-1003">Cell membrane</keyword>
<feature type="transmembrane region" description="Helical" evidence="7">
    <location>
        <begin position="255"/>
        <end position="275"/>
    </location>
</feature>
<dbReference type="GO" id="GO:0055085">
    <property type="term" value="P:transmembrane transport"/>
    <property type="evidence" value="ECO:0007669"/>
    <property type="project" value="InterPro"/>
</dbReference>
<dbReference type="PROSITE" id="PS50928">
    <property type="entry name" value="ABC_TM1"/>
    <property type="match status" value="1"/>
</dbReference>
<sequence length="290" mass="32597">MKRYTAEDITFSIANYTILGLVTLVCLYPMLHVFFSSISDPILLMQHTGVMLSPKGFSLDGYRVVVNNPNISSGYMNTLIYTFVGTAMSVFFSSMGAYALSRKSFMFKKAITLLIVFTMYFSGGLIPNFLLVRNLGLYNTRWAVMLPVLIGTWNLIVMRTSFQQVPASLEESAKIDGANDFVILFKIFIPVSASTLAVMILFYSVAQWNSWFNAMIYLQDRALYPLQLLLREILIANSTSGNLNPDSDVLFLEEVIKNATIMVATLPILCVYPFVQKYFIKGVMLGSIKE</sequence>
<name>A0A645BBI2_9ZZZZ</name>
<dbReference type="SUPFAM" id="SSF161098">
    <property type="entry name" value="MetI-like"/>
    <property type="match status" value="1"/>
</dbReference>
<comment type="caution">
    <text evidence="9">The sequence shown here is derived from an EMBL/GenBank/DDBJ whole genome shotgun (WGS) entry which is preliminary data.</text>
</comment>
<feature type="domain" description="ABC transmembrane type-1" evidence="8">
    <location>
        <begin position="75"/>
        <end position="273"/>
    </location>
</feature>
<dbReference type="Pfam" id="PF00528">
    <property type="entry name" value="BPD_transp_1"/>
    <property type="match status" value="1"/>
</dbReference>
<evidence type="ECO:0000256" key="3">
    <source>
        <dbReference type="ARBA" id="ARBA00022475"/>
    </source>
</evidence>
<evidence type="ECO:0000256" key="2">
    <source>
        <dbReference type="ARBA" id="ARBA00022448"/>
    </source>
</evidence>
<protein>
    <submittedName>
        <fullName evidence="9">L-arabinose transport system permease protein AraQ</fullName>
    </submittedName>
</protein>
<dbReference type="PANTHER" id="PTHR43744:SF9">
    <property type="entry name" value="POLYGALACTURONAN_RHAMNOGALACTURONAN TRANSPORT SYSTEM PERMEASE PROTEIN YTCP"/>
    <property type="match status" value="1"/>
</dbReference>